<feature type="region of interest" description="Disordered" evidence="1">
    <location>
        <begin position="139"/>
        <end position="162"/>
    </location>
</feature>
<evidence type="ECO:0000313" key="4">
    <source>
        <dbReference type="Proteomes" id="UP000518266"/>
    </source>
</evidence>
<organism evidence="3 4">
    <name type="scientific">Dissostichus mawsoni</name>
    <name type="common">Antarctic cod</name>
    <dbReference type="NCBI Taxonomy" id="36200"/>
    <lineage>
        <taxon>Eukaryota</taxon>
        <taxon>Metazoa</taxon>
        <taxon>Chordata</taxon>
        <taxon>Craniata</taxon>
        <taxon>Vertebrata</taxon>
        <taxon>Euteleostomi</taxon>
        <taxon>Actinopterygii</taxon>
        <taxon>Neopterygii</taxon>
        <taxon>Teleostei</taxon>
        <taxon>Neoteleostei</taxon>
        <taxon>Acanthomorphata</taxon>
        <taxon>Eupercaria</taxon>
        <taxon>Perciformes</taxon>
        <taxon>Notothenioidei</taxon>
        <taxon>Nototheniidae</taxon>
        <taxon>Dissostichus</taxon>
    </lineage>
</organism>
<sequence length="162" mass="18108">MLSFVDTRILLLLAVTSYLGSCQWSYRRERTSRVLKAQVEETANLDSLAPRAPLVPLDSEETLLLSMMVQKVPMPAPDPWVCWAPEVPLDHLDPLELRDTPDTLVSPESPDRLAFLVLVAPLDPLANLERTVTMADLASPETEVPPAHRELVDSPELLDFQE</sequence>
<protein>
    <submittedName>
        <fullName evidence="3">Uncharacterized protein</fullName>
    </submittedName>
</protein>
<dbReference type="Proteomes" id="UP000518266">
    <property type="component" value="Unassembled WGS sequence"/>
</dbReference>
<feature type="chain" id="PRO_5029509614" evidence="2">
    <location>
        <begin position="23"/>
        <end position="162"/>
    </location>
</feature>
<comment type="caution">
    <text evidence="3">The sequence shown here is derived from an EMBL/GenBank/DDBJ whole genome shotgun (WGS) entry which is preliminary data.</text>
</comment>
<evidence type="ECO:0000256" key="2">
    <source>
        <dbReference type="SAM" id="SignalP"/>
    </source>
</evidence>
<evidence type="ECO:0000313" key="3">
    <source>
        <dbReference type="EMBL" id="KAF3833754.1"/>
    </source>
</evidence>
<reference evidence="3 4" key="1">
    <citation type="submission" date="2020-03" db="EMBL/GenBank/DDBJ databases">
        <title>Dissostichus mawsoni Genome sequencing and assembly.</title>
        <authorList>
            <person name="Park H."/>
        </authorList>
    </citation>
    <scope>NUCLEOTIDE SEQUENCE [LARGE SCALE GENOMIC DNA]</scope>
    <source>
        <strain evidence="3">DM0001</strain>
        <tissue evidence="3">Muscle</tissue>
    </source>
</reference>
<gene>
    <name evidence="3" type="ORF">F7725_024958</name>
</gene>
<keyword evidence="2" id="KW-0732">Signal</keyword>
<proteinExistence type="predicted"/>
<keyword evidence="4" id="KW-1185">Reference proteome</keyword>
<dbReference type="OrthoDB" id="10653301at2759"/>
<accession>A0A7J5X9R7</accession>
<feature type="signal peptide" evidence="2">
    <location>
        <begin position="1"/>
        <end position="22"/>
    </location>
</feature>
<dbReference type="EMBL" id="JAAKFY010000026">
    <property type="protein sequence ID" value="KAF3833754.1"/>
    <property type="molecule type" value="Genomic_DNA"/>
</dbReference>
<dbReference type="AlphaFoldDB" id="A0A7J5X9R7"/>
<evidence type="ECO:0000256" key="1">
    <source>
        <dbReference type="SAM" id="MobiDB-lite"/>
    </source>
</evidence>
<name>A0A7J5X9R7_DISMA</name>